<gene>
    <name evidence="5" type="ORF">ACFSCS_08695</name>
</gene>
<dbReference type="GO" id="GO:0003677">
    <property type="term" value="F:DNA binding"/>
    <property type="evidence" value="ECO:0007669"/>
    <property type="project" value="UniProtKB-KW"/>
</dbReference>
<dbReference type="PANTHER" id="PTHR30146">
    <property type="entry name" value="LACI-RELATED TRANSCRIPTIONAL REPRESSOR"/>
    <property type="match status" value="1"/>
</dbReference>
<dbReference type="SMART" id="SM00354">
    <property type="entry name" value="HTH_LACI"/>
    <property type="match status" value="1"/>
</dbReference>
<dbReference type="InterPro" id="IPR046335">
    <property type="entry name" value="LacI/GalR-like_sensor"/>
</dbReference>
<evidence type="ECO:0000256" key="3">
    <source>
        <dbReference type="ARBA" id="ARBA00023163"/>
    </source>
</evidence>
<dbReference type="SUPFAM" id="SSF47413">
    <property type="entry name" value="lambda repressor-like DNA-binding domains"/>
    <property type="match status" value="1"/>
</dbReference>
<evidence type="ECO:0000313" key="6">
    <source>
        <dbReference type="Proteomes" id="UP001597326"/>
    </source>
</evidence>
<keyword evidence="1" id="KW-0805">Transcription regulation</keyword>
<comment type="caution">
    <text evidence="5">The sequence shown here is derived from an EMBL/GenBank/DDBJ whole genome shotgun (WGS) entry which is preliminary data.</text>
</comment>
<dbReference type="Pfam" id="PF13377">
    <property type="entry name" value="Peripla_BP_3"/>
    <property type="match status" value="1"/>
</dbReference>
<dbReference type="CDD" id="cd06267">
    <property type="entry name" value="PBP1_LacI_sugar_binding-like"/>
    <property type="match status" value="1"/>
</dbReference>
<keyword evidence="2 5" id="KW-0238">DNA-binding</keyword>
<dbReference type="CDD" id="cd01392">
    <property type="entry name" value="HTH_LacI"/>
    <property type="match status" value="1"/>
</dbReference>
<proteinExistence type="predicted"/>
<name>A0ABW4RVA4_9ACTN</name>
<keyword evidence="6" id="KW-1185">Reference proteome</keyword>
<reference evidence="6" key="1">
    <citation type="journal article" date="2019" name="Int. J. Syst. Evol. Microbiol.">
        <title>The Global Catalogue of Microorganisms (GCM) 10K type strain sequencing project: providing services to taxonomists for standard genome sequencing and annotation.</title>
        <authorList>
            <consortium name="The Broad Institute Genomics Platform"/>
            <consortium name="The Broad Institute Genome Sequencing Center for Infectious Disease"/>
            <person name="Wu L."/>
            <person name="Ma J."/>
        </authorList>
    </citation>
    <scope>NUCLEOTIDE SEQUENCE [LARGE SCALE GENOMIC DNA]</scope>
    <source>
        <strain evidence="6">CAIM 431</strain>
    </source>
</reference>
<feature type="domain" description="HTH lacI-type" evidence="4">
    <location>
        <begin position="11"/>
        <end position="65"/>
    </location>
</feature>
<dbReference type="InterPro" id="IPR010982">
    <property type="entry name" value="Lambda_DNA-bd_dom_sf"/>
</dbReference>
<sequence>MDNDGGGERSATIYQVAEAAGVSPSTVSRAFSRPGRVSDKTAARIHQIARELGYRTDAVFRAERPPRTQMIGLAISDITNPFYFNIIRGAEQVANEAGFSIVLADAQESSDLERAFFERTLPALDGLVIVTSRVSDTALRGVAKKLPTVVLNRQVSGLPCLTSDNQRGMRRALEHLGELGHRKVAYLAGPEASWVDGTRWRAFREACSELELDDCRYGPVAPTVRGGLVAAQQLGSHGESAVVCYNDLTAIGVLRGLAHRGIEVPRDYSVMGFDNTFASDLVSPALTTVAAPLRQLGESATKAVLAMLRSQKPLPQDALSTMPMKLVVRESTGPAPRAARR</sequence>
<dbReference type="Gene3D" id="1.10.260.40">
    <property type="entry name" value="lambda repressor-like DNA-binding domains"/>
    <property type="match status" value="1"/>
</dbReference>
<evidence type="ECO:0000259" key="4">
    <source>
        <dbReference type="PROSITE" id="PS50932"/>
    </source>
</evidence>
<dbReference type="PANTHER" id="PTHR30146:SF138">
    <property type="entry name" value="TRANSCRIPTIONAL REGULATORY PROTEIN"/>
    <property type="match status" value="1"/>
</dbReference>
<evidence type="ECO:0000256" key="1">
    <source>
        <dbReference type="ARBA" id="ARBA00023015"/>
    </source>
</evidence>
<dbReference type="Gene3D" id="3.40.50.2300">
    <property type="match status" value="2"/>
</dbReference>
<dbReference type="SUPFAM" id="SSF53822">
    <property type="entry name" value="Periplasmic binding protein-like I"/>
    <property type="match status" value="1"/>
</dbReference>
<dbReference type="PROSITE" id="PS50932">
    <property type="entry name" value="HTH_LACI_2"/>
    <property type="match status" value="1"/>
</dbReference>
<protein>
    <submittedName>
        <fullName evidence="5">LacI family DNA-binding transcriptional regulator</fullName>
    </submittedName>
</protein>
<evidence type="ECO:0000313" key="5">
    <source>
        <dbReference type="EMBL" id="MFD1890257.1"/>
    </source>
</evidence>
<organism evidence="5 6">
    <name type="scientific">Luteococcus peritonei</name>
    <dbReference type="NCBI Taxonomy" id="88874"/>
    <lineage>
        <taxon>Bacteria</taxon>
        <taxon>Bacillati</taxon>
        <taxon>Actinomycetota</taxon>
        <taxon>Actinomycetes</taxon>
        <taxon>Propionibacteriales</taxon>
        <taxon>Propionibacteriaceae</taxon>
        <taxon>Luteococcus</taxon>
    </lineage>
</organism>
<accession>A0ABW4RVA4</accession>
<dbReference type="RefSeq" id="WP_343873271.1">
    <property type="nucleotide sequence ID" value="NZ_BAAAIX010000015.1"/>
</dbReference>
<keyword evidence="3" id="KW-0804">Transcription</keyword>
<dbReference type="EMBL" id="JBHUFZ010000018">
    <property type="protein sequence ID" value="MFD1890257.1"/>
    <property type="molecule type" value="Genomic_DNA"/>
</dbReference>
<dbReference type="Pfam" id="PF00356">
    <property type="entry name" value="LacI"/>
    <property type="match status" value="1"/>
</dbReference>
<dbReference type="InterPro" id="IPR028082">
    <property type="entry name" value="Peripla_BP_I"/>
</dbReference>
<evidence type="ECO:0000256" key="2">
    <source>
        <dbReference type="ARBA" id="ARBA00023125"/>
    </source>
</evidence>
<dbReference type="InterPro" id="IPR000843">
    <property type="entry name" value="HTH_LacI"/>
</dbReference>
<dbReference type="Proteomes" id="UP001597326">
    <property type="component" value="Unassembled WGS sequence"/>
</dbReference>